<dbReference type="PANTHER" id="PTHR43004">
    <property type="entry name" value="TRK SYSTEM POTASSIUM UPTAKE PROTEIN"/>
    <property type="match status" value="1"/>
</dbReference>
<dbReference type="InterPro" id="IPR002938">
    <property type="entry name" value="FAD-bd"/>
</dbReference>
<dbReference type="PRINTS" id="PR00420">
    <property type="entry name" value="RNGMNOXGNASE"/>
</dbReference>
<dbReference type="SUPFAM" id="SSF51905">
    <property type="entry name" value="FAD/NAD(P)-binding domain"/>
    <property type="match status" value="1"/>
</dbReference>
<evidence type="ECO:0000256" key="1">
    <source>
        <dbReference type="ARBA" id="ARBA00001974"/>
    </source>
</evidence>
<dbReference type="PANTHER" id="PTHR43004:SF19">
    <property type="entry name" value="BINDING MONOOXYGENASE, PUTATIVE (JCVI)-RELATED"/>
    <property type="match status" value="1"/>
</dbReference>
<protein>
    <submittedName>
        <fullName evidence="6">FAD-dependent oxidoreductase</fullName>
    </submittedName>
</protein>
<reference evidence="6 7" key="1">
    <citation type="submission" date="2018-10" db="EMBL/GenBank/DDBJ databases">
        <title>Isolation of pseudouridimycin from Streptomyces albus DSM 40763.</title>
        <authorList>
            <person name="Rosenqvist P."/>
            <person name="Metsae-Ketelae M."/>
            <person name="Virta P."/>
        </authorList>
    </citation>
    <scope>NUCLEOTIDE SEQUENCE [LARGE SCALE GENOMIC DNA]</scope>
    <source>
        <strain evidence="6 7">DSM 40763</strain>
    </source>
</reference>
<dbReference type="InterPro" id="IPR050641">
    <property type="entry name" value="RIFMO-like"/>
</dbReference>
<keyword evidence="3" id="KW-0274">FAD</keyword>
<dbReference type="Pfam" id="PF01494">
    <property type="entry name" value="FAD_binding_3"/>
    <property type="match status" value="1"/>
</dbReference>
<dbReference type="Gene3D" id="3.50.50.60">
    <property type="entry name" value="FAD/NAD(P)-binding domain"/>
    <property type="match status" value="2"/>
</dbReference>
<feature type="region of interest" description="Disordered" evidence="4">
    <location>
        <begin position="83"/>
        <end position="102"/>
    </location>
</feature>
<dbReference type="RefSeq" id="WP_135567083.1">
    <property type="nucleotide sequence ID" value="NZ_CP103060.1"/>
</dbReference>
<evidence type="ECO:0000256" key="3">
    <source>
        <dbReference type="ARBA" id="ARBA00022827"/>
    </source>
</evidence>
<evidence type="ECO:0000256" key="2">
    <source>
        <dbReference type="ARBA" id="ARBA00022630"/>
    </source>
</evidence>
<accession>A0A8H1LDZ9</accession>
<dbReference type="Pfam" id="PF21274">
    <property type="entry name" value="Rng_hyd_C"/>
    <property type="match status" value="1"/>
</dbReference>
<dbReference type="Gene3D" id="3.30.70.2450">
    <property type="match status" value="1"/>
</dbReference>
<proteinExistence type="predicted"/>
<evidence type="ECO:0000313" key="7">
    <source>
        <dbReference type="Proteomes" id="UP000298111"/>
    </source>
</evidence>
<dbReference type="EMBL" id="RCIY01000055">
    <property type="protein sequence ID" value="TGG83373.1"/>
    <property type="molecule type" value="Genomic_DNA"/>
</dbReference>
<dbReference type="Proteomes" id="UP000298111">
    <property type="component" value="Unassembled WGS sequence"/>
</dbReference>
<feature type="compositionally biased region" description="Low complexity" evidence="4">
    <location>
        <begin position="85"/>
        <end position="96"/>
    </location>
</feature>
<dbReference type="GO" id="GO:0071949">
    <property type="term" value="F:FAD binding"/>
    <property type="evidence" value="ECO:0007669"/>
    <property type="project" value="InterPro"/>
</dbReference>
<evidence type="ECO:0000259" key="5">
    <source>
        <dbReference type="Pfam" id="PF01494"/>
    </source>
</evidence>
<organism evidence="6 7">
    <name type="scientific">Streptomyces albus</name>
    <dbReference type="NCBI Taxonomy" id="1888"/>
    <lineage>
        <taxon>Bacteria</taxon>
        <taxon>Bacillati</taxon>
        <taxon>Actinomycetota</taxon>
        <taxon>Actinomycetes</taxon>
        <taxon>Kitasatosporales</taxon>
        <taxon>Streptomycetaceae</taxon>
        <taxon>Streptomyces</taxon>
    </lineage>
</organism>
<dbReference type="Gene3D" id="3.40.30.120">
    <property type="match status" value="1"/>
</dbReference>
<gene>
    <name evidence="6" type="ORF">D8771_15200</name>
</gene>
<comment type="cofactor">
    <cofactor evidence="1">
        <name>FAD</name>
        <dbReference type="ChEBI" id="CHEBI:57692"/>
    </cofactor>
</comment>
<comment type="caution">
    <text evidence="6">The sequence shown here is derived from an EMBL/GenBank/DDBJ whole genome shotgun (WGS) entry which is preliminary data.</text>
</comment>
<feature type="domain" description="FAD-binding" evidence="5">
    <location>
        <begin position="4"/>
        <end position="390"/>
    </location>
</feature>
<sequence length="547" mass="58460">MRHTDVLVVGAGPTGLFLAAELALWGVRARVVERLEEPDPTIKAGSVNVASAAILDRRGLLPAAESVQRRLLASAKTFVRDNADNADNANNANNGDNRGDEDGRLGGLERAFRRFPVVGHFAGMLFRDDLVDQDDPLLAAHTAVANGVLVPQRDLEALLAEHCARLGVEIRRGIEVRGVRSAGADLTDDADVVVETSEGDMTAGWVVAADGGRSVLRKQLGIAFDGTEPQMVGYQAIADFEDASGLRPGWTWTPRGVHSYGPVPGRILVARFGPQPADRDAPVTLEELQSAVREVTGTQVTLTGLRGRATRWSDNARQARTYRHGRVLLAGDAAHVHAPFSGQGLNLGLGDAVNLGWKLAATIQGWAPEGLLGTYESERRPVAAWVLDWTRAQVALLRGDEHTARLRAVVRDELFTVPGAMNRVVALTSGIMQRYDVCESAEEAAAPVGSLAGNVELTFGGRLADHAHDGRFVLVDRSPDSRFAAAVRPLERRIAYVADPAAAPSSPSLLVRPDGVVVWAATQEGAPSDAGARTRLEAALRRWAGAR</sequence>
<dbReference type="InterPro" id="IPR036188">
    <property type="entry name" value="FAD/NAD-bd_sf"/>
</dbReference>
<dbReference type="GeneID" id="75183748"/>
<evidence type="ECO:0000256" key="4">
    <source>
        <dbReference type="SAM" id="MobiDB-lite"/>
    </source>
</evidence>
<dbReference type="AlphaFoldDB" id="A0A8H1LDZ9"/>
<keyword evidence="2" id="KW-0285">Flavoprotein</keyword>
<evidence type="ECO:0000313" key="6">
    <source>
        <dbReference type="EMBL" id="TGG83373.1"/>
    </source>
</evidence>
<name>A0A8H1LDZ9_9ACTN</name>
<dbReference type="GO" id="GO:0016709">
    <property type="term" value="F:oxidoreductase activity, acting on paired donors, with incorporation or reduction of molecular oxygen, NAD(P)H as one donor, and incorporation of one atom of oxygen"/>
    <property type="evidence" value="ECO:0007669"/>
    <property type="project" value="UniProtKB-ARBA"/>
</dbReference>